<gene>
    <name evidence="1" type="ORF">LTR36_008518</name>
</gene>
<dbReference type="Gene3D" id="3.40.50.150">
    <property type="entry name" value="Vaccinia Virus protein VP39"/>
    <property type="match status" value="1"/>
</dbReference>
<organism evidence="1 2">
    <name type="scientific">Oleoguttula mirabilis</name>
    <dbReference type="NCBI Taxonomy" id="1507867"/>
    <lineage>
        <taxon>Eukaryota</taxon>
        <taxon>Fungi</taxon>
        <taxon>Dikarya</taxon>
        <taxon>Ascomycota</taxon>
        <taxon>Pezizomycotina</taxon>
        <taxon>Dothideomycetes</taxon>
        <taxon>Dothideomycetidae</taxon>
        <taxon>Mycosphaerellales</taxon>
        <taxon>Teratosphaeriaceae</taxon>
        <taxon>Oleoguttula</taxon>
    </lineage>
</organism>
<comment type="caution">
    <text evidence="1">The sequence shown here is derived from an EMBL/GenBank/DDBJ whole genome shotgun (WGS) entry which is preliminary data.</text>
</comment>
<name>A0AAV9JTX3_9PEZI</name>
<dbReference type="AlphaFoldDB" id="A0AAV9JTX3"/>
<dbReference type="SUPFAM" id="SSF53335">
    <property type="entry name" value="S-adenosyl-L-methionine-dependent methyltransferases"/>
    <property type="match status" value="1"/>
</dbReference>
<dbReference type="CDD" id="cd02440">
    <property type="entry name" value="AdoMet_MTases"/>
    <property type="match status" value="1"/>
</dbReference>
<evidence type="ECO:0000313" key="2">
    <source>
        <dbReference type="Proteomes" id="UP001324427"/>
    </source>
</evidence>
<dbReference type="EMBL" id="JAVFHQ010000006">
    <property type="protein sequence ID" value="KAK4548745.1"/>
    <property type="molecule type" value="Genomic_DNA"/>
</dbReference>
<protein>
    <recommendedName>
        <fullName evidence="3">Methyltransferase</fullName>
    </recommendedName>
</protein>
<proteinExistence type="predicted"/>
<keyword evidence="2" id="KW-1185">Reference proteome</keyword>
<dbReference type="Pfam" id="PF13489">
    <property type="entry name" value="Methyltransf_23"/>
    <property type="match status" value="1"/>
</dbReference>
<evidence type="ECO:0000313" key="1">
    <source>
        <dbReference type="EMBL" id="KAK4548745.1"/>
    </source>
</evidence>
<dbReference type="GO" id="GO:0008168">
    <property type="term" value="F:methyltransferase activity"/>
    <property type="evidence" value="ECO:0007669"/>
    <property type="project" value="TreeGrafter"/>
</dbReference>
<sequence length="296" mass="33734">MDHRLGMMMLDVDDEQADNDGDSALGEDRYTYGPVLLNRRDLQHHTWKVTFDGGFGRVPITDKVRSVLDVGTGTGIWAVEFAEAFPNVEVIGTDLSPIQADLVPPNCQFIVDNAEHTWAFDRKFDYIHTRMLTLGMHDWPRFFQQCWNHLEPGGWLETGEVQFPPKRADGEEAKESPFIRWGEHAYEASANAGIDMRASEKFSNQLEALGFVNVEREEVQWPNGPWAKGRKNKLMGRLVYQNTLDAIPAVAIALFTRRLGWTKEQVDAYTAECIKDVDDKSNHFYYPMQVQAPGPR</sequence>
<dbReference type="Proteomes" id="UP001324427">
    <property type="component" value="Unassembled WGS sequence"/>
</dbReference>
<evidence type="ECO:0008006" key="3">
    <source>
        <dbReference type="Google" id="ProtNLM"/>
    </source>
</evidence>
<dbReference type="PANTHER" id="PTHR43591">
    <property type="entry name" value="METHYLTRANSFERASE"/>
    <property type="match status" value="1"/>
</dbReference>
<dbReference type="InterPro" id="IPR029063">
    <property type="entry name" value="SAM-dependent_MTases_sf"/>
</dbReference>
<accession>A0AAV9JTX3</accession>
<dbReference type="PANTHER" id="PTHR43591:SF24">
    <property type="entry name" value="2-METHOXY-6-POLYPRENYL-1,4-BENZOQUINOL METHYLASE, MITOCHONDRIAL"/>
    <property type="match status" value="1"/>
</dbReference>
<reference evidence="1 2" key="1">
    <citation type="submission" date="2021-11" db="EMBL/GenBank/DDBJ databases">
        <title>Black yeast isolated from Biological Soil Crust.</title>
        <authorList>
            <person name="Kurbessoian T."/>
        </authorList>
    </citation>
    <scope>NUCLEOTIDE SEQUENCE [LARGE SCALE GENOMIC DNA]</scope>
    <source>
        <strain evidence="1 2">CCFEE 5522</strain>
    </source>
</reference>